<keyword evidence="2" id="KW-0812">Transmembrane</keyword>
<accession>A0A7Z0JBQ7</accession>
<name>A0A7Z0JBQ7_9ACTN</name>
<gene>
    <name evidence="3" type="ORF">HNR10_003555</name>
</gene>
<feature type="transmembrane region" description="Helical" evidence="2">
    <location>
        <begin position="36"/>
        <end position="59"/>
    </location>
</feature>
<protein>
    <submittedName>
        <fullName evidence="3">Uncharacterized protein</fullName>
    </submittedName>
</protein>
<evidence type="ECO:0000313" key="3">
    <source>
        <dbReference type="EMBL" id="NYJ35674.1"/>
    </source>
</evidence>
<feature type="region of interest" description="Disordered" evidence="1">
    <location>
        <begin position="113"/>
        <end position="211"/>
    </location>
</feature>
<keyword evidence="2" id="KW-1133">Transmembrane helix</keyword>
<sequence>MISLVFSVLLSGIALIAVGAIALVRAGGAPSGKGLILTSGALFVLLGLASIGWTVYLRFFAFPMLDLDAVAPPGLMPPWVASTYTLVTRLGLLIAIVLLVFGVLSARGKQAAAQGAPVPGGPQGYGPQPGRAPGQAPYAQQGAPQQQYPGAQQPQQPPQGHPTGPQNPYQQPPQPPSGPQQPPQQPGPGGRQRPEQPPQGGPSGPQEPPQG</sequence>
<dbReference type="RefSeq" id="WP_179824974.1">
    <property type="nucleotide sequence ID" value="NZ_JACCFS010000001.1"/>
</dbReference>
<keyword evidence="4" id="KW-1185">Reference proteome</keyword>
<feature type="compositionally biased region" description="Pro residues" evidence="1">
    <location>
        <begin position="195"/>
        <end position="211"/>
    </location>
</feature>
<dbReference type="EMBL" id="JACCFS010000001">
    <property type="protein sequence ID" value="NYJ35674.1"/>
    <property type="molecule type" value="Genomic_DNA"/>
</dbReference>
<feature type="transmembrane region" description="Helical" evidence="2">
    <location>
        <begin position="6"/>
        <end position="24"/>
    </location>
</feature>
<evidence type="ECO:0000256" key="1">
    <source>
        <dbReference type="SAM" id="MobiDB-lite"/>
    </source>
</evidence>
<proteinExistence type="predicted"/>
<evidence type="ECO:0000313" key="4">
    <source>
        <dbReference type="Proteomes" id="UP000572051"/>
    </source>
</evidence>
<reference evidence="3 4" key="1">
    <citation type="submission" date="2020-07" db="EMBL/GenBank/DDBJ databases">
        <title>Sequencing the genomes of 1000 actinobacteria strains.</title>
        <authorList>
            <person name="Klenk H.-P."/>
        </authorList>
    </citation>
    <scope>NUCLEOTIDE SEQUENCE [LARGE SCALE GENOMIC DNA]</scope>
    <source>
        <strain evidence="3 4">DSM 44442</strain>
    </source>
</reference>
<organism evidence="3 4">
    <name type="scientific">Nocardiopsis aegyptia</name>
    <dbReference type="NCBI Taxonomy" id="220378"/>
    <lineage>
        <taxon>Bacteria</taxon>
        <taxon>Bacillati</taxon>
        <taxon>Actinomycetota</taxon>
        <taxon>Actinomycetes</taxon>
        <taxon>Streptosporangiales</taxon>
        <taxon>Nocardiopsidaceae</taxon>
        <taxon>Nocardiopsis</taxon>
    </lineage>
</organism>
<dbReference type="AlphaFoldDB" id="A0A7Z0JBQ7"/>
<evidence type="ECO:0000256" key="2">
    <source>
        <dbReference type="SAM" id="Phobius"/>
    </source>
</evidence>
<feature type="compositionally biased region" description="Low complexity" evidence="1">
    <location>
        <begin position="125"/>
        <end position="154"/>
    </location>
</feature>
<comment type="caution">
    <text evidence="3">The sequence shown here is derived from an EMBL/GenBank/DDBJ whole genome shotgun (WGS) entry which is preliminary data.</text>
</comment>
<dbReference type="Proteomes" id="UP000572051">
    <property type="component" value="Unassembled WGS sequence"/>
</dbReference>
<keyword evidence="2" id="KW-0472">Membrane</keyword>
<feature type="transmembrane region" description="Helical" evidence="2">
    <location>
        <begin position="79"/>
        <end position="104"/>
    </location>
</feature>
<feature type="compositionally biased region" description="Pro residues" evidence="1">
    <location>
        <begin position="170"/>
        <end position="186"/>
    </location>
</feature>